<accession>A0ABX1XYL5</accession>
<evidence type="ECO:0000259" key="1">
    <source>
        <dbReference type="Pfam" id="PF12867"/>
    </source>
</evidence>
<comment type="caution">
    <text evidence="2">The sequence shown here is derived from an EMBL/GenBank/DDBJ whole genome shotgun (WGS) entry which is preliminary data.</text>
</comment>
<proteinExistence type="predicted"/>
<dbReference type="Gene3D" id="1.20.120.450">
    <property type="entry name" value="dinb family like domain"/>
    <property type="match status" value="1"/>
</dbReference>
<dbReference type="EMBL" id="WHOA01000132">
    <property type="protein sequence ID" value="NOU73678.1"/>
    <property type="molecule type" value="Genomic_DNA"/>
</dbReference>
<dbReference type="RefSeq" id="WP_171645093.1">
    <property type="nucleotide sequence ID" value="NZ_WHOA01000132.1"/>
</dbReference>
<protein>
    <submittedName>
        <fullName evidence="2">DinB family protein</fullName>
    </submittedName>
</protein>
<dbReference type="Proteomes" id="UP000616779">
    <property type="component" value="Unassembled WGS sequence"/>
</dbReference>
<organism evidence="2 3">
    <name type="scientific">Paenibacillus phytorum</name>
    <dbReference type="NCBI Taxonomy" id="2654977"/>
    <lineage>
        <taxon>Bacteria</taxon>
        <taxon>Bacillati</taxon>
        <taxon>Bacillota</taxon>
        <taxon>Bacilli</taxon>
        <taxon>Bacillales</taxon>
        <taxon>Paenibacillaceae</taxon>
        <taxon>Paenibacillus</taxon>
    </lineage>
</organism>
<reference evidence="2 3" key="1">
    <citation type="submission" date="2019-10" db="EMBL/GenBank/DDBJ databases">
        <title>Description of Paenibacillus terrestris sp. nov.</title>
        <authorList>
            <person name="Carlier A."/>
            <person name="Qi S."/>
        </authorList>
    </citation>
    <scope>NUCLEOTIDE SEQUENCE [LARGE SCALE GENOMIC DNA]</scope>
    <source>
        <strain evidence="2 3">LMG 31458</strain>
    </source>
</reference>
<dbReference type="Pfam" id="PF12867">
    <property type="entry name" value="DinB_2"/>
    <property type="match status" value="1"/>
</dbReference>
<evidence type="ECO:0000313" key="2">
    <source>
        <dbReference type="EMBL" id="NOU73678.1"/>
    </source>
</evidence>
<evidence type="ECO:0000313" key="3">
    <source>
        <dbReference type="Proteomes" id="UP000616779"/>
    </source>
</evidence>
<gene>
    <name evidence="2" type="ORF">GC098_20010</name>
</gene>
<keyword evidence="3" id="KW-1185">Reference proteome</keyword>
<dbReference type="InterPro" id="IPR034660">
    <property type="entry name" value="DinB/YfiT-like"/>
</dbReference>
<dbReference type="SUPFAM" id="SSF109854">
    <property type="entry name" value="DinB/YfiT-like putative metalloenzymes"/>
    <property type="match status" value="1"/>
</dbReference>
<dbReference type="InterPro" id="IPR024775">
    <property type="entry name" value="DinB-like"/>
</dbReference>
<sequence length="159" mass="18367">MDLRSTISEYEQFCKWTNILHQLSDEDWHSPIKEGKVSIAGIIAHLRNWDLHLMNVVIPSIREGKGMEFPDFNSFNSKAYQYANSGISKDQLLQEFSSDRMKLIDTLKCMKSEELRLEVSANGVSNCPKTGTPYSLLYIIQEFTEHDDHHKKQIMSVLD</sequence>
<name>A0ABX1XYL5_9BACL</name>
<feature type="domain" description="DinB-like" evidence="1">
    <location>
        <begin position="18"/>
        <end position="154"/>
    </location>
</feature>